<protein>
    <submittedName>
        <fullName evidence="1">Uncharacterized protein</fullName>
    </submittedName>
</protein>
<comment type="caution">
    <text evidence="1">The sequence shown here is derived from an EMBL/GenBank/DDBJ whole genome shotgun (WGS) entry which is preliminary data.</text>
</comment>
<organism evidence="1">
    <name type="scientific">Ignavibacterium album</name>
    <dbReference type="NCBI Taxonomy" id="591197"/>
    <lineage>
        <taxon>Bacteria</taxon>
        <taxon>Pseudomonadati</taxon>
        <taxon>Ignavibacteriota</taxon>
        <taxon>Ignavibacteria</taxon>
        <taxon>Ignavibacteriales</taxon>
        <taxon>Ignavibacteriaceae</taxon>
        <taxon>Ignavibacterium</taxon>
    </lineage>
</organism>
<dbReference type="EMBL" id="DSUJ01000011">
    <property type="protein sequence ID" value="HFI92680.1"/>
    <property type="molecule type" value="Genomic_DNA"/>
</dbReference>
<gene>
    <name evidence="1" type="ORF">ENS31_14265</name>
</gene>
<dbReference type="AlphaFoldDB" id="A0A7V2ZMK5"/>
<accession>A0A7V2ZMK5</accession>
<sequence length="179" mass="20670">MKKLSLIIFVLSLMLINGCDPFEDYYINLKMDQQFQLVGIGPNIDQQINFCLTDYDDYNDNVDKIEQIKYMDAAYLTLDASQNLSGDNLILKLYESDGSTLIFEYRLPSFVASDYENKPLHIQLSQSAKDNLNRYLSDHRRNNCFKAVLSVENVQSDNPLTLFYLNAKIEFVAELKLNP</sequence>
<proteinExistence type="predicted"/>
<name>A0A7V2ZMK5_9BACT</name>
<reference evidence="1" key="1">
    <citation type="journal article" date="2020" name="mSystems">
        <title>Genome- and Community-Level Interaction Insights into Carbon Utilization and Element Cycling Functions of Hydrothermarchaeota in Hydrothermal Sediment.</title>
        <authorList>
            <person name="Zhou Z."/>
            <person name="Liu Y."/>
            <person name="Xu W."/>
            <person name="Pan J."/>
            <person name="Luo Z.H."/>
            <person name="Li M."/>
        </authorList>
    </citation>
    <scope>NUCLEOTIDE SEQUENCE [LARGE SCALE GENOMIC DNA]</scope>
    <source>
        <strain evidence="1">SpSt-479</strain>
    </source>
</reference>
<evidence type="ECO:0000313" key="1">
    <source>
        <dbReference type="EMBL" id="HFI92680.1"/>
    </source>
</evidence>